<dbReference type="AlphaFoldDB" id="A0AAE3KX90"/>
<dbReference type="RefSeq" id="WP_256622488.1">
    <property type="nucleotide sequence ID" value="NZ_JTEO01000004.1"/>
</dbReference>
<name>A0AAE3KX90_9EURY</name>
<protein>
    <submittedName>
        <fullName evidence="1">Uncharacterized protein</fullName>
    </submittedName>
</protein>
<comment type="caution">
    <text evidence="1">The sequence shown here is derived from an EMBL/GenBank/DDBJ whole genome shotgun (WGS) entry which is preliminary data.</text>
</comment>
<evidence type="ECO:0000313" key="2">
    <source>
        <dbReference type="Proteomes" id="UP001206983"/>
    </source>
</evidence>
<sequence>MTDVMLLWDSPLLFEKLFAEHGIKCQRITAETIGTPFLPPCKCLVVPTGFANPAYTKVLGGLRRSKKQIERFVEKGGIVLAFGPMVEGHDFDWLPMELKYVQKQMSADICKAKDESQCIVDKLEGVEFDGYLKNAEGDVLLTDKKGRALMVSKKTGDGMIIVTTIHEFPSGDFLKWVLQKAKSTRL</sequence>
<gene>
    <name evidence="1" type="ORF">PV02_06025</name>
</gene>
<accession>A0AAE3KX90</accession>
<proteinExistence type="predicted"/>
<keyword evidence="2" id="KW-1185">Reference proteome</keyword>
<reference evidence="1 2" key="1">
    <citation type="journal article" date="2011" name="Appl. Environ. Microbiol.">
        <title>Methanogenic archaea isolated from Taiwan's Chelungpu fault.</title>
        <authorList>
            <person name="Wu S.Y."/>
            <person name="Lai M.C."/>
        </authorList>
    </citation>
    <scope>NUCLEOTIDE SEQUENCE [LARGE SCALE GENOMIC DNA]</scope>
    <source>
        <strain evidence="1 2">St545Mb</strain>
    </source>
</reference>
<dbReference type="EMBL" id="JTEO01000004">
    <property type="protein sequence ID" value="MCQ6962677.1"/>
    <property type="molecule type" value="Genomic_DNA"/>
</dbReference>
<organism evidence="1 2">
    <name type="scientific">Methanolobus chelungpuianus</name>
    <dbReference type="NCBI Taxonomy" id="502115"/>
    <lineage>
        <taxon>Archaea</taxon>
        <taxon>Methanobacteriati</taxon>
        <taxon>Methanobacteriota</taxon>
        <taxon>Stenosarchaea group</taxon>
        <taxon>Methanomicrobia</taxon>
        <taxon>Methanosarcinales</taxon>
        <taxon>Methanosarcinaceae</taxon>
        <taxon>Methanolobus</taxon>
    </lineage>
</organism>
<evidence type="ECO:0000313" key="1">
    <source>
        <dbReference type="EMBL" id="MCQ6962677.1"/>
    </source>
</evidence>
<dbReference type="Proteomes" id="UP001206983">
    <property type="component" value="Unassembled WGS sequence"/>
</dbReference>